<organism evidence="1 2">
    <name type="scientific">Fusarium venenatum</name>
    <dbReference type="NCBI Taxonomy" id="56646"/>
    <lineage>
        <taxon>Eukaryota</taxon>
        <taxon>Fungi</taxon>
        <taxon>Dikarya</taxon>
        <taxon>Ascomycota</taxon>
        <taxon>Pezizomycotina</taxon>
        <taxon>Sordariomycetes</taxon>
        <taxon>Hypocreomycetidae</taxon>
        <taxon>Hypocreales</taxon>
        <taxon>Nectriaceae</taxon>
        <taxon>Fusarium</taxon>
    </lineage>
</organism>
<protein>
    <submittedName>
        <fullName evidence="1">Uncharacterized protein</fullName>
    </submittedName>
</protein>
<proteinExistence type="predicted"/>
<sequence>MNTLRPVFEGLAEIRLFGCTLDQQLYSIRWVAELVAAARNLQTFKYICDTSVELITGYGWHKRPWYSFLGMLKAARGSLRHLTIDLDGTQVRATSHTMVIDPWEIGEIFQLETLEIDQFCYCKHQLGRENLEDKEWDRKTYLADFLPTTIDAPIIPDKIFSAEDDEKEENNWNGKLDTIPAELEGQACRFKEAFEGSGVVTRFRIWKADSSVFDTWDKRPAPYPINL</sequence>
<name>A0A2L2TBH6_9HYPO</name>
<evidence type="ECO:0000313" key="1">
    <source>
        <dbReference type="EMBL" id="CEI60296.1"/>
    </source>
</evidence>
<dbReference type="AlphaFoldDB" id="A0A2L2TBH6"/>
<keyword evidence="2" id="KW-1185">Reference proteome</keyword>
<reference evidence="2" key="1">
    <citation type="submission" date="2014-10" db="EMBL/GenBank/DDBJ databases">
        <authorList>
            <person name="King R."/>
        </authorList>
    </citation>
    <scope>NUCLEOTIDE SEQUENCE [LARGE SCALE GENOMIC DNA]</scope>
    <source>
        <strain evidence="2">A3/5</strain>
    </source>
</reference>
<dbReference type="STRING" id="56646.A0A2L2TBH6"/>
<accession>A0A2L2TBH6</accession>
<dbReference type="Proteomes" id="UP000245910">
    <property type="component" value="Chromosome II"/>
</dbReference>
<evidence type="ECO:0000313" key="2">
    <source>
        <dbReference type="Proteomes" id="UP000245910"/>
    </source>
</evidence>
<dbReference type="EMBL" id="LN649230">
    <property type="protein sequence ID" value="CEI60296.1"/>
    <property type="molecule type" value="Genomic_DNA"/>
</dbReference>